<evidence type="ECO:0000313" key="3">
    <source>
        <dbReference type="Proteomes" id="UP000317422"/>
    </source>
</evidence>
<name>A0A543NN63_9ACTN</name>
<organism evidence="2 3">
    <name type="scientific">Haloactinospora alba</name>
    <dbReference type="NCBI Taxonomy" id="405555"/>
    <lineage>
        <taxon>Bacteria</taxon>
        <taxon>Bacillati</taxon>
        <taxon>Actinomycetota</taxon>
        <taxon>Actinomycetes</taxon>
        <taxon>Streptosporangiales</taxon>
        <taxon>Nocardiopsidaceae</taxon>
        <taxon>Haloactinospora</taxon>
    </lineage>
</organism>
<dbReference type="RefSeq" id="WP_141924659.1">
    <property type="nucleotide sequence ID" value="NZ_VFQC01000001.1"/>
</dbReference>
<dbReference type="Proteomes" id="UP000317422">
    <property type="component" value="Unassembled WGS sequence"/>
</dbReference>
<keyword evidence="1" id="KW-1133">Transmembrane helix</keyword>
<keyword evidence="3" id="KW-1185">Reference proteome</keyword>
<feature type="transmembrane region" description="Helical" evidence="1">
    <location>
        <begin position="94"/>
        <end position="117"/>
    </location>
</feature>
<evidence type="ECO:0000256" key="1">
    <source>
        <dbReference type="SAM" id="Phobius"/>
    </source>
</evidence>
<dbReference type="AlphaFoldDB" id="A0A543NN63"/>
<dbReference type="OrthoDB" id="3693682at2"/>
<evidence type="ECO:0000313" key="2">
    <source>
        <dbReference type="EMBL" id="TQN33270.1"/>
    </source>
</evidence>
<feature type="transmembrane region" description="Helical" evidence="1">
    <location>
        <begin position="60"/>
        <end position="82"/>
    </location>
</feature>
<dbReference type="InterPro" id="IPR025495">
    <property type="entry name" value="DUF4386"/>
</dbReference>
<dbReference type="Pfam" id="PF14329">
    <property type="entry name" value="DUF4386"/>
    <property type="match status" value="1"/>
</dbReference>
<feature type="transmembrane region" description="Helical" evidence="1">
    <location>
        <begin position="173"/>
        <end position="191"/>
    </location>
</feature>
<accession>A0A543NN63</accession>
<proteinExistence type="predicted"/>
<keyword evidence="1" id="KW-0812">Transmembrane</keyword>
<feature type="transmembrane region" description="Helical" evidence="1">
    <location>
        <begin position="197"/>
        <end position="216"/>
    </location>
</feature>
<sequence length="237" mass="24710">MATPNTPQRRHPPVRASIVLLLAGTALYVIPSAVHGNPPVDSAQDTLEYVRQRPSWRLVHMANILAVLLWAGAFTALAPVAAPASRTLGSWLRVLFTASAAVFAVYFSLHAFGLSTLADRYTAQGADPAAVLQQTEAVLTALGSTAFTAQAMLGASVALSGAVFSRSHLVPGWVGWCGAVAGTGWLVGALLVNFAVIVPFTALTWLWTVMLAVPLWRGATRETAPPASAVPSGSSGD</sequence>
<dbReference type="EMBL" id="VFQC01000001">
    <property type="protein sequence ID" value="TQN33270.1"/>
    <property type="molecule type" value="Genomic_DNA"/>
</dbReference>
<reference evidence="2 3" key="1">
    <citation type="submission" date="2019-06" db="EMBL/GenBank/DDBJ databases">
        <title>Sequencing the genomes of 1000 actinobacteria strains.</title>
        <authorList>
            <person name="Klenk H.-P."/>
        </authorList>
    </citation>
    <scope>NUCLEOTIDE SEQUENCE [LARGE SCALE GENOMIC DNA]</scope>
    <source>
        <strain evidence="2 3">DSM 45015</strain>
    </source>
</reference>
<keyword evidence="1" id="KW-0472">Membrane</keyword>
<gene>
    <name evidence="2" type="ORF">FHX37_3275</name>
</gene>
<feature type="transmembrane region" description="Helical" evidence="1">
    <location>
        <begin position="137"/>
        <end position="161"/>
    </location>
</feature>
<comment type="caution">
    <text evidence="2">The sequence shown here is derived from an EMBL/GenBank/DDBJ whole genome shotgun (WGS) entry which is preliminary data.</text>
</comment>
<protein>
    <submittedName>
        <fullName evidence="2">Uncharacterized protein DUF4386</fullName>
    </submittedName>
</protein>